<reference evidence="2" key="1">
    <citation type="journal article" date="2020" name="J Insects Food Feed">
        <title>The yellow mealworm (Tenebrio molitor) genome: a resource for the emerging insects as food and feed industry.</title>
        <authorList>
            <person name="Eriksson T."/>
            <person name="Andere A."/>
            <person name="Kelstrup H."/>
            <person name="Emery V."/>
            <person name="Picard C."/>
        </authorList>
    </citation>
    <scope>NUCLEOTIDE SEQUENCE</scope>
    <source>
        <strain evidence="2">Stoneville</strain>
        <tissue evidence="2">Whole head</tissue>
    </source>
</reference>
<feature type="region of interest" description="Disordered" evidence="1">
    <location>
        <begin position="113"/>
        <end position="212"/>
    </location>
</feature>
<dbReference type="PANTHER" id="PTHR13482">
    <property type="entry name" value="MICRORNA PROCESSOR COMPLEX SUBUNIT DGCR8"/>
    <property type="match status" value="1"/>
</dbReference>
<dbReference type="PANTHER" id="PTHR13482:SF3">
    <property type="entry name" value="MICROPROCESSOR COMPLEX SUBUNIT DGCR8"/>
    <property type="match status" value="1"/>
</dbReference>
<dbReference type="GO" id="GO:0070877">
    <property type="term" value="C:microprocessor complex"/>
    <property type="evidence" value="ECO:0007669"/>
    <property type="project" value="InterPro"/>
</dbReference>
<dbReference type="GO" id="GO:0020037">
    <property type="term" value="F:heme binding"/>
    <property type="evidence" value="ECO:0007669"/>
    <property type="project" value="InterPro"/>
</dbReference>
<keyword evidence="3" id="KW-1185">Reference proteome</keyword>
<feature type="compositionally biased region" description="Basic and acidic residues" evidence="1">
    <location>
        <begin position="116"/>
        <end position="137"/>
    </location>
</feature>
<dbReference type="Proteomes" id="UP000719412">
    <property type="component" value="Unassembled WGS sequence"/>
</dbReference>
<name>A0A8J6HEV9_TENMO</name>
<evidence type="ECO:0000313" key="2">
    <source>
        <dbReference type="EMBL" id="KAH0812852.1"/>
    </source>
</evidence>
<comment type="caution">
    <text evidence="2">The sequence shown here is derived from an EMBL/GenBank/DDBJ whole genome shotgun (WGS) entry which is preliminary data.</text>
</comment>
<accession>A0A8J6HEV9</accession>
<dbReference type="GO" id="GO:0042802">
    <property type="term" value="F:identical protein binding"/>
    <property type="evidence" value="ECO:0007669"/>
    <property type="project" value="InterPro"/>
</dbReference>
<proteinExistence type="predicted"/>
<dbReference type="GO" id="GO:0031053">
    <property type="term" value="P:primary miRNA processing"/>
    <property type="evidence" value="ECO:0007669"/>
    <property type="project" value="InterPro"/>
</dbReference>
<dbReference type="GO" id="GO:0003725">
    <property type="term" value="F:double-stranded RNA binding"/>
    <property type="evidence" value="ECO:0007669"/>
    <property type="project" value="TreeGrafter"/>
</dbReference>
<organism evidence="2 3">
    <name type="scientific">Tenebrio molitor</name>
    <name type="common">Yellow mealworm beetle</name>
    <dbReference type="NCBI Taxonomy" id="7067"/>
    <lineage>
        <taxon>Eukaryota</taxon>
        <taxon>Metazoa</taxon>
        <taxon>Ecdysozoa</taxon>
        <taxon>Arthropoda</taxon>
        <taxon>Hexapoda</taxon>
        <taxon>Insecta</taxon>
        <taxon>Pterygota</taxon>
        <taxon>Neoptera</taxon>
        <taxon>Endopterygota</taxon>
        <taxon>Coleoptera</taxon>
        <taxon>Polyphaga</taxon>
        <taxon>Cucujiformia</taxon>
        <taxon>Tenebrionidae</taxon>
        <taxon>Tenebrio</taxon>
    </lineage>
</organism>
<feature type="compositionally biased region" description="Pro residues" evidence="1">
    <location>
        <begin position="195"/>
        <end position="212"/>
    </location>
</feature>
<feature type="compositionally biased region" description="Low complexity" evidence="1">
    <location>
        <begin position="143"/>
        <end position="159"/>
    </location>
</feature>
<sequence length="212" mass="23508">MATTAAILKENLKLGNFQALHPHITSWGSLLRLYGNGSVKSFKEKKLEEQEITLLQSKAAINSPNFAILDKLKLELSKLRDKRKQIKPIGVLIPTESDNLPKLSPLHSALQWHVPDLTRSDPEPTRSRPGTHPERTRKPPGADPKTTRNPPDPTRNPTKSTQSPAESTRSRPGNHPKSTRKPLGTDPERTRSRPKAPPEPTRNPPGADPEPT</sequence>
<dbReference type="GO" id="GO:0070878">
    <property type="term" value="F:primary miRNA binding"/>
    <property type="evidence" value="ECO:0007669"/>
    <property type="project" value="TreeGrafter"/>
</dbReference>
<gene>
    <name evidence="2" type="ORF">GEV33_009938</name>
</gene>
<evidence type="ECO:0000256" key="1">
    <source>
        <dbReference type="SAM" id="MobiDB-lite"/>
    </source>
</evidence>
<dbReference type="EMBL" id="JABDTM020025753">
    <property type="protein sequence ID" value="KAH0812852.1"/>
    <property type="molecule type" value="Genomic_DNA"/>
</dbReference>
<reference evidence="2" key="2">
    <citation type="submission" date="2021-08" db="EMBL/GenBank/DDBJ databases">
        <authorList>
            <person name="Eriksson T."/>
        </authorList>
    </citation>
    <scope>NUCLEOTIDE SEQUENCE</scope>
    <source>
        <strain evidence="2">Stoneville</strain>
        <tissue evidence="2">Whole head</tissue>
    </source>
</reference>
<dbReference type="AlphaFoldDB" id="A0A8J6HEV9"/>
<dbReference type="InterPro" id="IPR040375">
    <property type="entry name" value="DGCR8"/>
</dbReference>
<evidence type="ECO:0000313" key="3">
    <source>
        <dbReference type="Proteomes" id="UP000719412"/>
    </source>
</evidence>
<feature type="compositionally biased region" description="Polar residues" evidence="1">
    <location>
        <begin position="160"/>
        <end position="171"/>
    </location>
</feature>
<protein>
    <submittedName>
        <fullName evidence="2">Uncharacterized protein</fullName>
    </submittedName>
</protein>